<organism evidence="1 2">
    <name type="scientific">Aquipluma nitroreducens</name>
    <dbReference type="NCBI Taxonomy" id="2010828"/>
    <lineage>
        <taxon>Bacteria</taxon>
        <taxon>Pseudomonadati</taxon>
        <taxon>Bacteroidota</taxon>
        <taxon>Bacteroidia</taxon>
        <taxon>Marinilabiliales</taxon>
        <taxon>Prolixibacteraceae</taxon>
        <taxon>Aquipluma</taxon>
    </lineage>
</organism>
<name>A0A5K7SAY8_9BACT</name>
<protein>
    <submittedName>
        <fullName evidence="1">Uncharacterized protein</fullName>
    </submittedName>
</protein>
<gene>
    <name evidence="1" type="ORF">AQPE_2908</name>
</gene>
<keyword evidence="2" id="KW-1185">Reference proteome</keyword>
<evidence type="ECO:0000313" key="1">
    <source>
        <dbReference type="EMBL" id="BBE18743.1"/>
    </source>
</evidence>
<evidence type="ECO:0000313" key="2">
    <source>
        <dbReference type="Proteomes" id="UP001193389"/>
    </source>
</evidence>
<accession>A0A5K7SAY8</accession>
<dbReference type="EMBL" id="AP018694">
    <property type="protein sequence ID" value="BBE18743.1"/>
    <property type="molecule type" value="Genomic_DNA"/>
</dbReference>
<dbReference type="Proteomes" id="UP001193389">
    <property type="component" value="Chromosome"/>
</dbReference>
<dbReference type="KEGG" id="anf:AQPE_2908"/>
<proteinExistence type="predicted"/>
<sequence length="74" mass="8730">MRKNMYVAYECLAEKVSGQFLCESESINHIEAYVNGSYPILYKNEPSYPYVMVLMEKITERGRENPILYCYFAQ</sequence>
<dbReference type="AlphaFoldDB" id="A0A5K7SAY8"/>
<reference evidence="1" key="1">
    <citation type="journal article" date="2020" name="Int. J. Syst. Evol. Microbiol.">
        <title>Aquipluma nitroreducens gen. nov. sp. nov., a novel facultatively anaerobic bacterium isolated from a freshwater lake.</title>
        <authorList>
            <person name="Watanabe M."/>
            <person name="Kojima H."/>
            <person name="Fukui M."/>
        </authorList>
    </citation>
    <scope>NUCLEOTIDE SEQUENCE</scope>
    <source>
        <strain evidence="1">MeG22</strain>
    </source>
</reference>